<proteinExistence type="inferred from homology"/>
<dbReference type="GO" id="GO:0005886">
    <property type="term" value="C:plasma membrane"/>
    <property type="evidence" value="ECO:0007669"/>
    <property type="project" value="TreeGrafter"/>
</dbReference>
<organism evidence="10 11">
    <name type="scientific">Desulfomonile tiedjei</name>
    <dbReference type="NCBI Taxonomy" id="2358"/>
    <lineage>
        <taxon>Bacteria</taxon>
        <taxon>Pseudomonadati</taxon>
        <taxon>Thermodesulfobacteriota</taxon>
        <taxon>Desulfomonilia</taxon>
        <taxon>Desulfomonilales</taxon>
        <taxon>Desulfomonilaceae</taxon>
        <taxon>Desulfomonile</taxon>
    </lineage>
</organism>
<evidence type="ECO:0000256" key="2">
    <source>
        <dbReference type="ARBA" id="ARBA00008114"/>
    </source>
</evidence>
<feature type="transmembrane region" description="Helical" evidence="7">
    <location>
        <begin position="169"/>
        <end position="187"/>
    </location>
</feature>
<dbReference type="InterPro" id="IPR027469">
    <property type="entry name" value="Cation_efflux_TMD_sf"/>
</dbReference>
<dbReference type="PANTHER" id="PTHR43840">
    <property type="entry name" value="MITOCHONDRIAL METAL TRANSPORTER 1-RELATED"/>
    <property type="match status" value="1"/>
</dbReference>
<evidence type="ECO:0000256" key="4">
    <source>
        <dbReference type="ARBA" id="ARBA00022692"/>
    </source>
</evidence>
<dbReference type="Gene3D" id="3.30.70.1350">
    <property type="entry name" value="Cation efflux protein, cytoplasmic domain"/>
    <property type="match status" value="1"/>
</dbReference>
<keyword evidence="5 7" id="KW-1133">Transmembrane helix</keyword>
<evidence type="ECO:0000256" key="7">
    <source>
        <dbReference type="SAM" id="Phobius"/>
    </source>
</evidence>
<dbReference type="GO" id="GO:0006882">
    <property type="term" value="P:intracellular zinc ion homeostasis"/>
    <property type="evidence" value="ECO:0007669"/>
    <property type="project" value="TreeGrafter"/>
</dbReference>
<feature type="domain" description="Cation efflux protein transmembrane" evidence="8">
    <location>
        <begin position="2"/>
        <end position="195"/>
    </location>
</feature>
<comment type="caution">
    <text evidence="10">The sequence shown here is derived from an EMBL/GenBank/DDBJ whole genome shotgun (WGS) entry which is preliminary data.</text>
</comment>
<evidence type="ECO:0000256" key="6">
    <source>
        <dbReference type="ARBA" id="ARBA00023136"/>
    </source>
</evidence>
<feature type="transmembrane region" description="Helical" evidence="7">
    <location>
        <begin position="34"/>
        <end position="54"/>
    </location>
</feature>
<dbReference type="InterPro" id="IPR058533">
    <property type="entry name" value="Cation_efflux_TM"/>
</dbReference>
<feature type="transmembrane region" description="Helical" evidence="7">
    <location>
        <begin position="146"/>
        <end position="163"/>
    </location>
</feature>
<keyword evidence="4 7" id="KW-0812">Transmembrane</keyword>
<dbReference type="InterPro" id="IPR027470">
    <property type="entry name" value="Cation_efflux_CTD"/>
</dbReference>
<dbReference type="SUPFAM" id="SSF161111">
    <property type="entry name" value="Cation efflux protein transmembrane domain-like"/>
    <property type="match status" value="1"/>
</dbReference>
<accession>A0A9D6Z3Q4</accession>
<evidence type="ECO:0000256" key="5">
    <source>
        <dbReference type="ARBA" id="ARBA00022989"/>
    </source>
</evidence>
<dbReference type="AlphaFoldDB" id="A0A9D6Z3Q4"/>
<evidence type="ECO:0000256" key="3">
    <source>
        <dbReference type="ARBA" id="ARBA00022448"/>
    </source>
</evidence>
<evidence type="ECO:0000256" key="1">
    <source>
        <dbReference type="ARBA" id="ARBA00004141"/>
    </source>
</evidence>
<evidence type="ECO:0000259" key="9">
    <source>
        <dbReference type="Pfam" id="PF16916"/>
    </source>
</evidence>
<evidence type="ECO:0000313" key="11">
    <source>
        <dbReference type="Proteomes" id="UP000807825"/>
    </source>
</evidence>
<name>A0A9D6Z3Q4_9BACT</name>
<dbReference type="GO" id="GO:0015341">
    <property type="term" value="F:zinc efflux antiporter activity"/>
    <property type="evidence" value="ECO:0007669"/>
    <property type="project" value="TreeGrafter"/>
</dbReference>
<evidence type="ECO:0000313" key="10">
    <source>
        <dbReference type="EMBL" id="MBI5249807.1"/>
    </source>
</evidence>
<keyword evidence="6 7" id="KW-0472">Membrane</keyword>
<gene>
    <name evidence="10" type="ORF">HY912_09945</name>
</gene>
<comment type="subcellular location">
    <subcellularLocation>
        <location evidence="1">Membrane</location>
        <topology evidence="1">Multi-pass membrane protein</topology>
    </subcellularLocation>
</comment>
<comment type="similarity">
    <text evidence="2">Belongs to the cation diffusion facilitator (CDF) transporter (TC 2.A.4) family.</text>
</comment>
<feature type="domain" description="Cation efflux protein cytoplasmic" evidence="9">
    <location>
        <begin position="199"/>
        <end position="278"/>
    </location>
</feature>
<reference evidence="10" key="1">
    <citation type="submission" date="2020-07" db="EMBL/GenBank/DDBJ databases">
        <title>Huge and variable diversity of episymbiotic CPR bacteria and DPANN archaea in groundwater ecosystems.</title>
        <authorList>
            <person name="He C.Y."/>
            <person name="Keren R."/>
            <person name="Whittaker M."/>
            <person name="Farag I.F."/>
            <person name="Doudna J."/>
            <person name="Cate J.H.D."/>
            <person name="Banfield J.F."/>
        </authorList>
    </citation>
    <scope>NUCLEOTIDE SEQUENCE</scope>
    <source>
        <strain evidence="10">NC_groundwater_1664_Pr3_B-0.1um_52_9</strain>
    </source>
</reference>
<feature type="transmembrane region" description="Helical" evidence="7">
    <location>
        <begin position="107"/>
        <end position="126"/>
    </location>
</feature>
<evidence type="ECO:0000259" key="8">
    <source>
        <dbReference type="Pfam" id="PF01545"/>
    </source>
</evidence>
<dbReference type="SUPFAM" id="SSF160240">
    <property type="entry name" value="Cation efflux protein cytoplasmic domain-like"/>
    <property type="match status" value="1"/>
</dbReference>
<dbReference type="Gene3D" id="1.20.1510.10">
    <property type="entry name" value="Cation efflux protein transmembrane domain"/>
    <property type="match status" value="1"/>
</dbReference>
<dbReference type="InterPro" id="IPR002524">
    <property type="entry name" value="Cation_efflux"/>
</dbReference>
<protein>
    <submittedName>
        <fullName evidence="10">Cation transporter</fullName>
    </submittedName>
</protein>
<sequence length="318" mass="34686">MLLAFAVGVILMGMKFCGYWITGSSAILSDALESIINVVASGFGLGSVILSAKPADESHPYGHGKIEFFSAGFEGALILFAAGGIFWEGVKQILQPQELPNLRNGLFFLLAAGAGNLALGLMLLRVGKKTKSIVLEADGKHLLSDVYTSAAVLVGLIVVYSTGWFRFDGIIACVAGVNIVFLGTRLVRKAFGGLMQAADPELLDEICDLLGKHKKDLWIDIHRLRAWRSGSRVHVDFHLILPRELPLESAHGEVKSLEKAFDSHFGGMSDLLVHLDPCLDPECPICVIEPCDLRNDRMVHQRIWNRQTLTGKASSHDR</sequence>
<dbReference type="PANTHER" id="PTHR43840:SF15">
    <property type="entry name" value="MITOCHONDRIAL METAL TRANSPORTER 1-RELATED"/>
    <property type="match status" value="1"/>
</dbReference>
<dbReference type="GO" id="GO:0015086">
    <property type="term" value="F:cadmium ion transmembrane transporter activity"/>
    <property type="evidence" value="ECO:0007669"/>
    <property type="project" value="TreeGrafter"/>
</dbReference>
<keyword evidence="3" id="KW-0813">Transport</keyword>
<dbReference type="Proteomes" id="UP000807825">
    <property type="component" value="Unassembled WGS sequence"/>
</dbReference>
<dbReference type="InterPro" id="IPR050291">
    <property type="entry name" value="CDF_Transporter"/>
</dbReference>
<dbReference type="NCBIfam" id="TIGR01297">
    <property type="entry name" value="CDF"/>
    <property type="match status" value="1"/>
</dbReference>
<dbReference type="Pfam" id="PF16916">
    <property type="entry name" value="ZT_dimer"/>
    <property type="match status" value="1"/>
</dbReference>
<feature type="transmembrane region" description="Helical" evidence="7">
    <location>
        <begin position="66"/>
        <end position="87"/>
    </location>
</feature>
<dbReference type="Pfam" id="PF01545">
    <property type="entry name" value="Cation_efflux"/>
    <property type="match status" value="1"/>
</dbReference>
<dbReference type="GO" id="GO:0015093">
    <property type="term" value="F:ferrous iron transmembrane transporter activity"/>
    <property type="evidence" value="ECO:0007669"/>
    <property type="project" value="TreeGrafter"/>
</dbReference>
<dbReference type="EMBL" id="JACRDE010000266">
    <property type="protein sequence ID" value="MBI5249807.1"/>
    <property type="molecule type" value="Genomic_DNA"/>
</dbReference>
<dbReference type="InterPro" id="IPR036837">
    <property type="entry name" value="Cation_efflux_CTD_sf"/>
</dbReference>